<organism evidence="4 5">
    <name type="scientific">Gigaspora margarita</name>
    <dbReference type="NCBI Taxonomy" id="4874"/>
    <lineage>
        <taxon>Eukaryota</taxon>
        <taxon>Fungi</taxon>
        <taxon>Fungi incertae sedis</taxon>
        <taxon>Mucoromycota</taxon>
        <taxon>Glomeromycotina</taxon>
        <taxon>Glomeromycetes</taxon>
        <taxon>Diversisporales</taxon>
        <taxon>Gigasporaceae</taxon>
        <taxon>Gigaspora</taxon>
    </lineage>
</organism>
<dbReference type="PANTHER" id="PTHR24198">
    <property type="entry name" value="ANKYRIN REPEAT AND PROTEIN KINASE DOMAIN-CONTAINING PROTEIN"/>
    <property type="match status" value="1"/>
</dbReference>
<dbReference type="InterPro" id="IPR002110">
    <property type="entry name" value="Ankyrin_rpt"/>
</dbReference>
<feature type="repeat" description="ANK" evidence="3">
    <location>
        <begin position="1511"/>
        <end position="1543"/>
    </location>
</feature>
<evidence type="ECO:0000256" key="1">
    <source>
        <dbReference type="ARBA" id="ARBA00022737"/>
    </source>
</evidence>
<feature type="repeat" description="ANK" evidence="3">
    <location>
        <begin position="568"/>
        <end position="600"/>
    </location>
</feature>
<proteinExistence type="predicted"/>
<dbReference type="EMBL" id="CAJVQB010000361">
    <property type="protein sequence ID" value="CAG8484379.1"/>
    <property type="molecule type" value="Genomic_DNA"/>
</dbReference>
<dbReference type="Gene3D" id="1.25.40.20">
    <property type="entry name" value="Ankyrin repeat-containing domain"/>
    <property type="match status" value="3"/>
</dbReference>
<evidence type="ECO:0000313" key="4">
    <source>
        <dbReference type="EMBL" id="CAG8484379.1"/>
    </source>
</evidence>
<feature type="repeat" description="ANK" evidence="3">
    <location>
        <begin position="788"/>
        <end position="820"/>
    </location>
</feature>
<evidence type="ECO:0000256" key="3">
    <source>
        <dbReference type="PROSITE-ProRule" id="PRU00023"/>
    </source>
</evidence>
<dbReference type="PANTHER" id="PTHR24198:SF165">
    <property type="entry name" value="ANKYRIN REPEAT-CONTAINING PROTEIN-RELATED"/>
    <property type="match status" value="1"/>
</dbReference>
<keyword evidence="2 3" id="KW-0040">ANK repeat</keyword>
<dbReference type="Proteomes" id="UP000789901">
    <property type="component" value="Unassembled WGS sequence"/>
</dbReference>
<dbReference type="PROSITE" id="PS50088">
    <property type="entry name" value="ANK_REPEAT"/>
    <property type="match status" value="6"/>
</dbReference>
<sequence length="1797" mass="206690">MVRYNNSNNQRKGVVRVKATIIDNKGVTNGNMSSSCRRLHSSPLNQIADAYLSSFRKNDQDGINSALARGATLHKLFENSPDDPFLKKSHLNLFSVYKNEDIWGAKPRQVGKDPHEDSLYIMPLPEEKRRKKGELSICKGGIEAFKRNWNLFTEGSLYGLDWNNIIVSGGSILACLLPLPAKDQKNLYKIRKHYTEVFASSDIDIHFYGIDEETAKKKMQHIYETVCRNVPFKVICVRGKYCVNIVSKYPYRHIQIVLKIYKTPAELFANVDIASTCVAYDGKDVWVNPRGHQALITQCNLIEIELSSHSYETRLAKYAERGFERPYHRLKGLARLIVLEKLPTPDERIRYIENRGIQSVRPNLPSSYQSRKFSRSNLKISKFENNDYEIVSLPYGPSYDADDIRDLIYKKDMKLNSTKNLQPGRPYLHRHPCFFGNMYQIFRDCCGSCPKAQTPDEIKLQEENSRYYSSGEIKFFDHHFDPNIHKDLDEWVADAYMTEPRENLCIAAAKGDALWIQKIIQENEKELDLDARDHFGRTPLQLAVIGGHLAAVQELIKSGAKITIKMIDGLGPIHLSAKSGNLDILEELFKKNAQNEKLKEQDMINKESLVGTNVETESNNSDESLDIINVDELDDAIQNDDKEIQDEEEETNYDIIDINAESWNHSFSSLEYAILFGHIEVVKRLIEAGANVNRRIIVKTPDMEHLYSNFKDLKIYYPLGLCLLTRDTQIGLEIASILIKNGAHSSQFDYDYNTILHLAVQIGKLEFVKLLLDIDPKANRILNFLNTQRQSPLTIAVKNGNQKILELLLKSGAHASITLEDFKENVKYLRSTYGRMAPNEYDEINQPITLSLENGLWRLLIDAGVQINSLCDQSKTLLDQVIELINNNVNDLPDFMISDAIERQFNVAHIKSIISSEIKKNPIDSYVGFLLLRVDESQLNNTIFKLTTLDPINLNIDKKKLENQKLVEQLQKLDKSFTDLYVSGAQLKFEFEEDQHTILRKLEELKIKEGLLAKKQKHLELINTHELQNTKENDRQIIKNILESQIEILKQIIEHQNQFFTRIPSCQQIFNILKKTKDTTKDKRKPTSDDIYKNIISYRYLSGSSVPESLYEQYTTLFQAVWDNNTELVERMSSDLIIAVEDNNNMTPFMLACYKGYENMAVQILKIAERQYRPKDSSDQETNIKQSFVSNYDLEETCSTCGSEDESEPELPTDIVIDETQDAKVSVHTITTAFELLQHAGYELSEKSELIPKNWKKQGSLGGFNGLALAVFMNYVKVIKEVLMWAESYQKVKDDKEDMTDIVMRLIRNTTKTYTPLYENQNNLMQCAIFIDNVDVVDLLIEYGAGGNSFGMFNIDRDDEIEEIIKILTPTTYIGLDVNGRKKKSWISRHDPYIFEQAVDPSFLHMAAYYGAIKSIEYFLSTRPIDALQKFSSLHCKNSSIRNLFFKDEEVLKIGRVLFWFYLPKADTPFHWAVKENKPESIKKLADTYIKFRKDDDKTLEKIINQTSFDGAVTPFLLAVCEDNIECLEALLEVGVDPSIADEYEWTALHHAAYQGNLKMLRFLFDKLDHNITQKMLETQSIIYKHTPISIAILEGRKDTFQFLLERTANTSIVDFSHNKYLHLSVKESSLEITKTLLTLKDQKEKVETNKEKSGALNNLCRENSSGHIPVDIAANQFLKEIHDEDIFSNENFMKPKEKRFVLSRSSLFLIKNESRQSISCCSKQEEIEQFQPFEVFDLLKKTNESINSQRDLIPFKDAKDMIYECISWLSDPGSYLIDKDIYAIPQINISICKFSD</sequence>
<gene>
    <name evidence="4" type="ORF">GMARGA_LOCUS1403</name>
</gene>
<feature type="repeat" description="ANK" evidence="3">
    <location>
        <begin position="751"/>
        <end position="773"/>
    </location>
</feature>
<dbReference type="PROSITE" id="PS50297">
    <property type="entry name" value="ANK_REP_REGION"/>
    <property type="match status" value="5"/>
</dbReference>
<keyword evidence="1" id="KW-0677">Repeat</keyword>
<dbReference type="Pfam" id="PF12796">
    <property type="entry name" value="Ank_2"/>
    <property type="match status" value="3"/>
</dbReference>
<protein>
    <submittedName>
        <fullName evidence="4">21171_t:CDS:1</fullName>
    </submittedName>
</protein>
<feature type="repeat" description="ANK" evidence="3">
    <location>
        <begin position="535"/>
        <end position="567"/>
    </location>
</feature>
<comment type="caution">
    <text evidence="4">The sequence shown here is derived from an EMBL/GenBank/DDBJ whole genome shotgun (WGS) entry which is preliminary data.</text>
</comment>
<feature type="repeat" description="ANK" evidence="3">
    <location>
        <begin position="665"/>
        <end position="693"/>
    </location>
</feature>
<dbReference type="SMART" id="SM00248">
    <property type="entry name" value="ANK"/>
    <property type="match status" value="13"/>
</dbReference>
<keyword evidence="5" id="KW-1185">Reference proteome</keyword>
<evidence type="ECO:0000313" key="5">
    <source>
        <dbReference type="Proteomes" id="UP000789901"/>
    </source>
</evidence>
<reference evidence="4 5" key="1">
    <citation type="submission" date="2021-06" db="EMBL/GenBank/DDBJ databases">
        <authorList>
            <person name="Kallberg Y."/>
            <person name="Tangrot J."/>
            <person name="Rosling A."/>
        </authorList>
    </citation>
    <scope>NUCLEOTIDE SEQUENCE [LARGE SCALE GENOMIC DNA]</scope>
    <source>
        <strain evidence="4 5">120-4 pot B 10/14</strain>
    </source>
</reference>
<name>A0ABM8VZ87_GIGMA</name>
<dbReference type="SUPFAM" id="SSF48403">
    <property type="entry name" value="Ankyrin repeat"/>
    <property type="match status" value="2"/>
</dbReference>
<dbReference type="Pfam" id="PF00023">
    <property type="entry name" value="Ank"/>
    <property type="match status" value="1"/>
</dbReference>
<dbReference type="InterPro" id="IPR036770">
    <property type="entry name" value="Ankyrin_rpt-contain_sf"/>
</dbReference>
<accession>A0ABM8VZ87</accession>
<evidence type="ECO:0000256" key="2">
    <source>
        <dbReference type="ARBA" id="ARBA00023043"/>
    </source>
</evidence>